<dbReference type="EMBL" id="JAUSTO010000011">
    <property type="protein sequence ID" value="MDQ0153070.1"/>
    <property type="molecule type" value="Genomic_DNA"/>
</dbReference>
<keyword evidence="2" id="KW-1185">Reference proteome</keyword>
<evidence type="ECO:0008006" key="3">
    <source>
        <dbReference type="Google" id="ProtNLM"/>
    </source>
</evidence>
<name>A0AAE4ALE3_9FIRM</name>
<dbReference type="RefSeq" id="WP_170065410.1">
    <property type="nucleotide sequence ID" value="NZ_JAUSTO010000011.1"/>
</dbReference>
<proteinExistence type="predicted"/>
<dbReference type="PANTHER" id="PTHR40056:SF1">
    <property type="entry name" value="DUF1836 DOMAIN-CONTAINING PROTEIN"/>
    <property type="match status" value="1"/>
</dbReference>
<dbReference type="Pfam" id="PF08876">
    <property type="entry name" value="DUF1836"/>
    <property type="match status" value="1"/>
</dbReference>
<reference evidence="1" key="1">
    <citation type="submission" date="2023-07" db="EMBL/GenBank/DDBJ databases">
        <title>Genomic Encyclopedia of Type Strains, Phase IV (KMG-IV): sequencing the most valuable type-strain genomes for metagenomic binning, comparative biology and taxonomic classification.</title>
        <authorList>
            <person name="Goeker M."/>
        </authorList>
    </citation>
    <scope>NUCLEOTIDE SEQUENCE</scope>
    <source>
        <strain evidence="1">DSM 19659</strain>
    </source>
</reference>
<dbReference type="PANTHER" id="PTHR40056">
    <property type="entry name" value="HYPOTHETICAL CYTOSOLIC PROTEIN"/>
    <property type="match status" value="1"/>
</dbReference>
<dbReference type="AlphaFoldDB" id="A0AAE4ALE3"/>
<dbReference type="Proteomes" id="UP001241537">
    <property type="component" value="Unassembled WGS sequence"/>
</dbReference>
<dbReference type="InterPro" id="IPR014975">
    <property type="entry name" value="DUF1836"/>
</dbReference>
<organism evidence="1 2">
    <name type="scientific">Moryella indoligenes</name>
    <dbReference type="NCBI Taxonomy" id="371674"/>
    <lineage>
        <taxon>Bacteria</taxon>
        <taxon>Bacillati</taxon>
        <taxon>Bacillota</taxon>
        <taxon>Clostridia</taxon>
        <taxon>Lachnospirales</taxon>
        <taxon>Lachnospiraceae</taxon>
        <taxon>Moryella</taxon>
    </lineage>
</organism>
<evidence type="ECO:0000313" key="1">
    <source>
        <dbReference type="EMBL" id="MDQ0153070.1"/>
    </source>
</evidence>
<sequence>MNQEMPQILPRWTELPSIELYSDQVVTLITQVLEPVLGSHPESGRKRDTGILTGAMLNNYVKMKIIPAPVKKQYTRTQVATLMVLCILKQVYSIQDISALIDIALDNTKLSTAYNSFCKLFEAVLYCIKEKKDFQDITAENDRVYLLKSVLISCCTKFYVRNTLHALPKAVNTKS</sequence>
<comment type="caution">
    <text evidence="1">The sequence shown here is derived from an EMBL/GenBank/DDBJ whole genome shotgun (WGS) entry which is preliminary data.</text>
</comment>
<accession>A0AAE4ALE3</accession>
<gene>
    <name evidence="1" type="ORF">J2S20_001777</name>
</gene>
<evidence type="ECO:0000313" key="2">
    <source>
        <dbReference type="Proteomes" id="UP001241537"/>
    </source>
</evidence>
<protein>
    <recommendedName>
        <fullName evidence="3">DUF1836 domain-containing protein</fullName>
    </recommendedName>
</protein>